<protein>
    <submittedName>
        <fullName evidence="3">Uncharacterized protein</fullName>
    </submittedName>
</protein>
<keyword evidence="2" id="KW-0812">Transmembrane</keyword>
<accession>A0A9P4V3X2</accession>
<feature type="transmembrane region" description="Helical" evidence="2">
    <location>
        <begin position="36"/>
        <end position="53"/>
    </location>
</feature>
<feature type="region of interest" description="Disordered" evidence="1">
    <location>
        <begin position="181"/>
        <end position="210"/>
    </location>
</feature>
<name>A0A9P4V3X2_9PLEO</name>
<reference evidence="3" key="1">
    <citation type="journal article" date="2020" name="Stud. Mycol.">
        <title>101 Dothideomycetes genomes: a test case for predicting lifestyles and emergence of pathogens.</title>
        <authorList>
            <person name="Haridas S."/>
            <person name="Albert R."/>
            <person name="Binder M."/>
            <person name="Bloem J."/>
            <person name="Labutti K."/>
            <person name="Salamov A."/>
            <person name="Andreopoulos B."/>
            <person name="Baker S."/>
            <person name="Barry K."/>
            <person name="Bills G."/>
            <person name="Bluhm B."/>
            <person name="Cannon C."/>
            <person name="Castanera R."/>
            <person name="Culley D."/>
            <person name="Daum C."/>
            <person name="Ezra D."/>
            <person name="Gonzalez J."/>
            <person name="Henrissat B."/>
            <person name="Kuo A."/>
            <person name="Liang C."/>
            <person name="Lipzen A."/>
            <person name="Lutzoni F."/>
            <person name="Magnuson J."/>
            <person name="Mondo S."/>
            <person name="Nolan M."/>
            <person name="Ohm R."/>
            <person name="Pangilinan J."/>
            <person name="Park H.-J."/>
            <person name="Ramirez L."/>
            <person name="Alfaro M."/>
            <person name="Sun H."/>
            <person name="Tritt A."/>
            <person name="Yoshinaga Y."/>
            <person name="Zwiers L.-H."/>
            <person name="Turgeon B."/>
            <person name="Goodwin S."/>
            <person name="Spatafora J."/>
            <person name="Crous P."/>
            <person name="Grigoriev I."/>
        </authorList>
    </citation>
    <scope>NUCLEOTIDE SEQUENCE</scope>
    <source>
        <strain evidence="3">CBS 125425</strain>
    </source>
</reference>
<organism evidence="3 4">
    <name type="scientific">Polyplosphaeria fusca</name>
    <dbReference type="NCBI Taxonomy" id="682080"/>
    <lineage>
        <taxon>Eukaryota</taxon>
        <taxon>Fungi</taxon>
        <taxon>Dikarya</taxon>
        <taxon>Ascomycota</taxon>
        <taxon>Pezizomycotina</taxon>
        <taxon>Dothideomycetes</taxon>
        <taxon>Pleosporomycetidae</taxon>
        <taxon>Pleosporales</taxon>
        <taxon>Tetraplosphaeriaceae</taxon>
        <taxon>Polyplosphaeria</taxon>
    </lineage>
</organism>
<dbReference type="AlphaFoldDB" id="A0A9P4V3X2"/>
<proteinExistence type="predicted"/>
<sequence length="232" mass="26215">MPYFGLSSIIWLLAFDELHEQQLHTGIYNGEIISLAAFRAFVILSFAAFVLIISPNHQMPQSKPKLEAKLRSLLDQQVALIDCTVTEMPAEKAEINQLWIEIDVEMAKFIAGMEAELRKREAEIRAEINQKEADMKTEMIEMKAKHKAKKYRLKVEMEKLKAVVDKTKTVVDKTKTVVDKTKTETEADGPARQVGTPAGQDGPCGGLNGGRAGRAKSWRDMLDDWCREFLYT</sequence>
<keyword evidence="2" id="KW-0472">Membrane</keyword>
<keyword evidence="2" id="KW-1133">Transmembrane helix</keyword>
<evidence type="ECO:0000313" key="4">
    <source>
        <dbReference type="Proteomes" id="UP000799444"/>
    </source>
</evidence>
<comment type="caution">
    <text evidence="3">The sequence shown here is derived from an EMBL/GenBank/DDBJ whole genome shotgun (WGS) entry which is preliminary data.</text>
</comment>
<evidence type="ECO:0000256" key="1">
    <source>
        <dbReference type="SAM" id="MobiDB-lite"/>
    </source>
</evidence>
<keyword evidence="4" id="KW-1185">Reference proteome</keyword>
<evidence type="ECO:0000256" key="2">
    <source>
        <dbReference type="SAM" id="Phobius"/>
    </source>
</evidence>
<dbReference type="Proteomes" id="UP000799444">
    <property type="component" value="Unassembled WGS sequence"/>
</dbReference>
<evidence type="ECO:0000313" key="3">
    <source>
        <dbReference type="EMBL" id="KAF2735598.1"/>
    </source>
</evidence>
<gene>
    <name evidence="3" type="ORF">EJ04DRAFT_600070</name>
</gene>
<dbReference type="EMBL" id="ML996134">
    <property type="protein sequence ID" value="KAF2735598.1"/>
    <property type="molecule type" value="Genomic_DNA"/>
</dbReference>